<dbReference type="EMBL" id="ALYF01000003">
    <property type="protein sequence ID" value="EJW21578.1"/>
    <property type="molecule type" value="Genomic_DNA"/>
</dbReference>
<evidence type="ECO:0000313" key="2">
    <source>
        <dbReference type="EMBL" id="EJW21578.1"/>
    </source>
</evidence>
<comment type="caution">
    <text evidence="2">The sequence shown here is derived from an EMBL/GenBank/DDBJ whole genome shotgun (WGS) entry which is preliminary data.</text>
</comment>
<sequence>MSDKPKDSTLLVKINKEDKKLFIKLCEGNDTTASREIRQFIKKYIKKHQKD</sequence>
<accession>J9DHL7</accession>
<evidence type="ECO:0000313" key="3">
    <source>
        <dbReference type="Proteomes" id="UP000004836"/>
    </source>
</evidence>
<dbReference type="Pfam" id="PF19839">
    <property type="entry name" value="RHH_9"/>
    <property type="match status" value="1"/>
</dbReference>
<dbReference type="InterPro" id="IPR045559">
    <property type="entry name" value="RHH_9"/>
</dbReference>
<dbReference type="AlphaFoldDB" id="J9DHL7"/>
<reference evidence="2 3" key="1">
    <citation type="journal article" date="2012" name="J. Bacteriol.">
        <title>Genome Sequence of Strain IMCC14465, Isolated from the East Sea, Belonging to the PS1 Clade of Alphaproteobacteria.</title>
        <authorList>
            <person name="Yang S.J."/>
            <person name="Kang I."/>
            <person name="Cho J.C."/>
        </authorList>
    </citation>
    <scope>NUCLEOTIDE SEQUENCE [LARGE SCALE GENOMIC DNA]</scope>
    <source>
        <strain evidence="2 3">IMCC14465</strain>
    </source>
</reference>
<proteinExistence type="predicted"/>
<organism evidence="2 3">
    <name type="scientific">alpha proteobacterium IMCC14465</name>
    <dbReference type="NCBI Taxonomy" id="1220535"/>
    <lineage>
        <taxon>Bacteria</taxon>
        <taxon>Pseudomonadati</taxon>
        <taxon>Pseudomonadota</taxon>
        <taxon>Alphaproteobacteria</taxon>
        <taxon>PS1 clade</taxon>
    </lineage>
</organism>
<dbReference type="Proteomes" id="UP000004836">
    <property type="component" value="Unassembled WGS sequence"/>
</dbReference>
<evidence type="ECO:0000259" key="1">
    <source>
        <dbReference type="Pfam" id="PF19839"/>
    </source>
</evidence>
<name>J9DHL7_9PROT</name>
<keyword evidence="3" id="KW-1185">Reference proteome</keyword>
<protein>
    <recommendedName>
        <fullName evidence="1">Ribbon-helix-helix protein RHH domain-containing protein</fullName>
    </recommendedName>
</protein>
<feature type="domain" description="Ribbon-helix-helix protein RHH" evidence="1">
    <location>
        <begin position="9"/>
        <end position="49"/>
    </location>
</feature>
<gene>
    <name evidence="2" type="ORF">IMCC14465_13740</name>
</gene>